<name>A0A5P1EXM0_ASPOF</name>
<gene>
    <name evidence="1" type="ORF">A4U43_C04F1830</name>
</gene>
<accession>A0A5P1EXM0</accession>
<dbReference type="Gramene" id="ONK70816">
    <property type="protein sequence ID" value="ONK70816"/>
    <property type="gene ID" value="A4U43_C04F1830"/>
</dbReference>
<dbReference type="PANTHER" id="PTHR31319:SF110">
    <property type="entry name" value="CCT MOTIF FAMILY PROTEIN"/>
    <property type="match status" value="1"/>
</dbReference>
<protein>
    <recommendedName>
        <fullName evidence="3">CCT domain-containing protein</fullName>
    </recommendedName>
</protein>
<dbReference type="InterPro" id="IPR045281">
    <property type="entry name" value="CONSTANS-like"/>
</dbReference>
<evidence type="ECO:0000313" key="1">
    <source>
        <dbReference type="EMBL" id="ONK70816.1"/>
    </source>
</evidence>
<dbReference type="Proteomes" id="UP000243459">
    <property type="component" value="Chromosome 4"/>
</dbReference>
<reference evidence="2" key="1">
    <citation type="journal article" date="2017" name="Nat. Commun.">
        <title>The asparagus genome sheds light on the origin and evolution of a young Y chromosome.</title>
        <authorList>
            <person name="Harkess A."/>
            <person name="Zhou J."/>
            <person name="Xu C."/>
            <person name="Bowers J.E."/>
            <person name="Van der Hulst R."/>
            <person name="Ayyampalayam S."/>
            <person name="Mercati F."/>
            <person name="Riccardi P."/>
            <person name="McKain M.R."/>
            <person name="Kakrana A."/>
            <person name="Tang H."/>
            <person name="Ray J."/>
            <person name="Groenendijk J."/>
            <person name="Arikit S."/>
            <person name="Mathioni S.M."/>
            <person name="Nakano M."/>
            <person name="Shan H."/>
            <person name="Telgmann-Rauber A."/>
            <person name="Kanno A."/>
            <person name="Yue Z."/>
            <person name="Chen H."/>
            <person name="Li W."/>
            <person name="Chen Y."/>
            <person name="Xu X."/>
            <person name="Zhang Y."/>
            <person name="Luo S."/>
            <person name="Chen H."/>
            <person name="Gao J."/>
            <person name="Mao Z."/>
            <person name="Pires J.C."/>
            <person name="Luo M."/>
            <person name="Kudrna D."/>
            <person name="Wing R.A."/>
            <person name="Meyers B.C."/>
            <person name="Yi K."/>
            <person name="Kong H."/>
            <person name="Lavrijsen P."/>
            <person name="Sunseri F."/>
            <person name="Falavigna A."/>
            <person name="Ye Y."/>
            <person name="Leebens-Mack J.H."/>
            <person name="Chen G."/>
        </authorList>
    </citation>
    <scope>NUCLEOTIDE SEQUENCE [LARGE SCALE GENOMIC DNA]</scope>
    <source>
        <strain evidence="2">cv. DH0086</strain>
    </source>
</reference>
<dbReference type="OMA" id="DGCNSNH"/>
<dbReference type="AlphaFoldDB" id="A0A5P1EXM0"/>
<keyword evidence="2" id="KW-1185">Reference proteome</keyword>
<dbReference type="PANTHER" id="PTHR31319">
    <property type="entry name" value="ZINC FINGER PROTEIN CONSTANS-LIKE 4"/>
    <property type="match status" value="1"/>
</dbReference>
<dbReference type="GO" id="GO:0003700">
    <property type="term" value="F:DNA-binding transcription factor activity"/>
    <property type="evidence" value="ECO:0007669"/>
    <property type="project" value="TreeGrafter"/>
</dbReference>
<dbReference type="EMBL" id="CM007384">
    <property type="protein sequence ID" value="ONK70816.1"/>
    <property type="molecule type" value="Genomic_DNA"/>
</dbReference>
<proteinExistence type="predicted"/>
<organism evidence="1 2">
    <name type="scientific">Asparagus officinalis</name>
    <name type="common">Garden asparagus</name>
    <dbReference type="NCBI Taxonomy" id="4686"/>
    <lineage>
        <taxon>Eukaryota</taxon>
        <taxon>Viridiplantae</taxon>
        <taxon>Streptophyta</taxon>
        <taxon>Embryophyta</taxon>
        <taxon>Tracheophyta</taxon>
        <taxon>Spermatophyta</taxon>
        <taxon>Magnoliopsida</taxon>
        <taxon>Liliopsida</taxon>
        <taxon>Asparagales</taxon>
        <taxon>Asparagaceae</taxon>
        <taxon>Asparagoideae</taxon>
        <taxon>Asparagus</taxon>
    </lineage>
</organism>
<sequence>MSGGDRQMGLFHGRTMAGAEAGMGAEGGGFGSIYGLESTQRVYNSLDMQVIGDYKNLVDGCNSNHTTLSTSDIAPLDDSTLKVGRLSPEERKEKIHRYLKKRSERNFNKKIKVAVIKEEDDILNSSDIFSQINGVNSFNYNYTIESWI</sequence>
<dbReference type="GO" id="GO:0005634">
    <property type="term" value="C:nucleus"/>
    <property type="evidence" value="ECO:0007669"/>
    <property type="project" value="TreeGrafter"/>
</dbReference>
<evidence type="ECO:0000313" key="2">
    <source>
        <dbReference type="Proteomes" id="UP000243459"/>
    </source>
</evidence>
<dbReference type="GO" id="GO:0009909">
    <property type="term" value="P:regulation of flower development"/>
    <property type="evidence" value="ECO:0007669"/>
    <property type="project" value="InterPro"/>
</dbReference>
<evidence type="ECO:0008006" key="3">
    <source>
        <dbReference type="Google" id="ProtNLM"/>
    </source>
</evidence>